<evidence type="ECO:0000313" key="1">
    <source>
        <dbReference type="EMBL" id="KAF2494761.1"/>
    </source>
</evidence>
<accession>A0A6A6QQT5</accession>
<keyword evidence="2" id="KW-1185">Reference proteome</keyword>
<sequence length="250" mass="28150">MPPVSLCEHCLKINFRALRYPTTSDIKGIQAGQRAPDKYPPEAIRIVPVWSIANTIASPTAQDLKREDDRPRDVTLEALQHNLPSLTPEYLSDVPEHHLLFFWAATAKFHICLRHEGNPVSRITDAALGFSCAFCHTAEQHVSGSPAPPSTSLPFHHFTPQILNARGDVVGTLCRMREKHWEGGRYETGLQEFIVVGRRHIAELEDDFPATLLVMQVERKGDVWERANMGEIEEQAWNKAGGEWRLFALG</sequence>
<dbReference type="AlphaFoldDB" id="A0A6A6QQT5"/>
<dbReference type="OrthoDB" id="5135333at2759"/>
<dbReference type="Proteomes" id="UP000799750">
    <property type="component" value="Unassembled WGS sequence"/>
</dbReference>
<gene>
    <name evidence="1" type="ORF">BU16DRAFT_47395</name>
</gene>
<name>A0A6A6QQT5_9PEZI</name>
<proteinExistence type="predicted"/>
<dbReference type="EMBL" id="MU004190">
    <property type="protein sequence ID" value="KAF2494761.1"/>
    <property type="molecule type" value="Genomic_DNA"/>
</dbReference>
<protein>
    <submittedName>
        <fullName evidence="1">Uncharacterized protein</fullName>
    </submittedName>
</protein>
<reference evidence="1" key="1">
    <citation type="journal article" date="2020" name="Stud. Mycol.">
        <title>101 Dothideomycetes genomes: a test case for predicting lifestyles and emergence of pathogens.</title>
        <authorList>
            <person name="Haridas S."/>
            <person name="Albert R."/>
            <person name="Binder M."/>
            <person name="Bloem J."/>
            <person name="Labutti K."/>
            <person name="Salamov A."/>
            <person name="Andreopoulos B."/>
            <person name="Baker S."/>
            <person name="Barry K."/>
            <person name="Bills G."/>
            <person name="Bluhm B."/>
            <person name="Cannon C."/>
            <person name="Castanera R."/>
            <person name="Culley D."/>
            <person name="Daum C."/>
            <person name="Ezra D."/>
            <person name="Gonzalez J."/>
            <person name="Henrissat B."/>
            <person name="Kuo A."/>
            <person name="Liang C."/>
            <person name="Lipzen A."/>
            <person name="Lutzoni F."/>
            <person name="Magnuson J."/>
            <person name="Mondo S."/>
            <person name="Nolan M."/>
            <person name="Ohm R."/>
            <person name="Pangilinan J."/>
            <person name="Park H.-J."/>
            <person name="Ramirez L."/>
            <person name="Alfaro M."/>
            <person name="Sun H."/>
            <person name="Tritt A."/>
            <person name="Yoshinaga Y."/>
            <person name="Zwiers L.-H."/>
            <person name="Turgeon B."/>
            <person name="Goodwin S."/>
            <person name="Spatafora J."/>
            <person name="Crous P."/>
            <person name="Grigoriev I."/>
        </authorList>
    </citation>
    <scope>NUCLEOTIDE SEQUENCE</scope>
    <source>
        <strain evidence="1">CBS 269.34</strain>
    </source>
</reference>
<organism evidence="1 2">
    <name type="scientific">Lophium mytilinum</name>
    <dbReference type="NCBI Taxonomy" id="390894"/>
    <lineage>
        <taxon>Eukaryota</taxon>
        <taxon>Fungi</taxon>
        <taxon>Dikarya</taxon>
        <taxon>Ascomycota</taxon>
        <taxon>Pezizomycotina</taxon>
        <taxon>Dothideomycetes</taxon>
        <taxon>Pleosporomycetidae</taxon>
        <taxon>Mytilinidiales</taxon>
        <taxon>Mytilinidiaceae</taxon>
        <taxon>Lophium</taxon>
    </lineage>
</organism>
<evidence type="ECO:0000313" key="2">
    <source>
        <dbReference type="Proteomes" id="UP000799750"/>
    </source>
</evidence>